<feature type="compositionally biased region" description="Basic and acidic residues" evidence="1">
    <location>
        <begin position="87"/>
        <end position="96"/>
    </location>
</feature>
<dbReference type="Proteomes" id="UP000023152">
    <property type="component" value="Unassembled WGS sequence"/>
</dbReference>
<organism evidence="3 4">
    <name type="scientific">Reticulomyxa filosa</name>
    <dbReference type="NCBI Taxonomy" id="46433"/>
    <lineage>
        <taxon>Eukaryota</taxon>
        <taxon>Sar</taxon>
        <taxon>Rhizaria</taxon>
        <taxon>Retaria</taxon>
        <taxon>Foraminifera</taxon>
        <taxon>Monothalamids</taxon>
        <taxon>Reticulomyxidae</taxon>
        <taxon>Reticulomyxa</taxon>
    </lineage>
</organism>
<proteinExistence type="predicted"/>
<dbReference type="AlphaFoldDB" id="X6MIN0"/>
<feature type="non-terminal residue" evidence="3">
    <location>
        <position position="1"/>
    </location>
</feature>
<sequence length="155" mass="18171">NESDQYKELDKFVLPYLQKYSINLFDEHAKSDVITLFEKIVEKMNAIGTELTLKEWLENFVRGCCRVTWLMHFMSPVAELSSTLEVPEQKEEKEEDKTQEEEEDYFVWPALVIVKEQQATKIYNGVRSSSFRKVKVKEPEVVITQAQVQTEAETK</sequence>
<evidence type="ECO:0000259" key="2">
    <source>
        <dbReference type="Pfam" id="PF16026"/>
    </source>
</evidence>
<evidence type="ECO:0000313" key="4">
    <source>
        <dbReference type="Proteomes" id="UP000023152"/>
    </source>
</evidence>
<keyword evidence="4" id="KW-1185">Reference proteome</keyword>
<feature type="domain" description="Mitochondria-eating protein C-terminal" evidence="2">
    <location>
        <begin position="32"/>
        <end position="112"/>
    </location>
</feature>
<dbReference type="InterPro" id="IPR031981">
    <property type="entry name" value="MIEAP_C"/>
</dbReference>
<comment type="caution">
    <text evidence="3">The sequence shown here is derived from an EMBL/GenBank/DDBJ whole genome shotgun (WGS) entry which is preliminary data.</text>
</comment>
<evidence type="ECO:0000256" key="1">
    <source>
        <dbReference type="SAM" id="MobiDB-lite"/>
    </source>
</evidence>
<accession>X6MIN0</accession>
<name>X6MIN0_RETFI</name>
<feature type="region of interest" description="Disordered" evidence="1">
    <location>
        <begin position="81"/>
        <end position="102"/>
    </location>
</feature>
<protein>
    <recommendedName>
        <fullName evidence="2">Mitochondria-eating protein C-terminal domain-containing protein</fullName>
    </recommendedName>
</protein>
<dbReference type="EMBL" id="ASPP01020992">
    <property type="protein sequence ID" value="ETO12890.1"/>
    <property type="molecule type" value="Genomic_DNA"/>
</dbReference>
<reference evidence="3 4" key="1">
    <citation type="journal article" date="2013" name="Curr. Biol.">
        <title>The Genome of the Foraminiferan Reticulomyxa filosa.</title>
        <authorList>
            <person name="Glockner G."/>
            <person name="Hulsmann N."/>
            <person name="Schleicher M."/>
            <person name="Noegel A.A."/>
            <person name="Eichinger L."/>
            <person name="Gallinger C."/>
            <person name="Pawlowski J."/>
            <person name="Sierra R."/>
            <person name="Euteneuer U."/>
            <person name="Pillet L."/>
            <person name="Moustafa A."/>
            <person name="Platzer M."/>
            <person name="Groth M."/>
            <person name="Szafranski K."/>
            <person name="Schliwa M."/>
        </authorList>
    </citation>
    <scope>NUCLEOTIDE SEQUENCE [LARGE SCALE GENOMIC DNA]</scope>
</reference>
<feature type="non-terminal residue" evidence="3">
    <location>
        <position position="155"/>
    </location>
</feature>
<evidence type="ECO:0000313" key="3">
    <source>
        <dbReference type="EMBL" id="ETO12890.1"/>
    </source>
</evidence>
<gene>
    <name evidence="3" type="ORF">RFI_24485</name>
</gene>
<dbReference type="Pfam" id="PF16026">
    <property type="entry name" value="MIEAP"/>
    <property type="match status" value="1"/>
</dbReference>